<feature type="transmembrane region" description="Helical" evidence="2">
    <location>
        <begin position="157"/>
        <end position="177"/>
    </location>
</feature>
<dbReference type="RefSeq" id="WP_067853694.1">
    <property type="nucleotide sequence ID" value="NZ_CP011502.1"/>
</dbReference>
<feature type="transmembrane region" description="Helical" evidence="2">
    <location>
        <begin position="58"/>
        <end position="75"/>
    </location>
</feature>
<dbReference type="PATRIC" id="fig|2041.4.peg.306"/>
<gene>
    <name evidence="3" type="ORF">AERYTH_01455</name>
</gene>
<dbReference type="AlphaFoldDB" id="A0A0U4BDJ4"/>
<dbReference type="InterPro" id="IPR036259">
    <property type="entry name" value="MFS_trans_sf"/>
</dbReference>
<dbReference type="SUPFAM" id="SSF53335">
    <property type="entry name" value="S-adenosyl-L-methionine-dependent methyltransferases"/>
    <property type="match status" value="1"/>
</dbReference>
<organism evidence="3 4">
    <name type="scientific">Aeromicrobium erythreum</name>
    <dbReference type="NCBI Taxonomy" id="2041"/>
    <lineage>
        <taxon>Bacteria</taxon>
        <taxon>Bacillati</taxon>
        <taxon>Actinomycetota</taxon>
        <taxon>Actinomycetes</taxon>
        <taxon>Propionibacteriales</taxon>
        <taxon>Nocardioidaceae</taxon>
        <taxon>Aeromicrobium</taxon>
    </lineage>
</organism>
<sequence length="511" mass="52280">MSDAASDPSAPEPAPPGIGDLTAAALVFGSSAAVLVVEIVALRLLAPYLGLTLETSTTVIGLALAAIAAGSWAGGRAADRIDPRRAVAPLLAVSGVVVALTPFAVRAAAEPESSALLFLVAAATIVVPGALLSAVTPMVTKLLLHDLDETGTVVGRLSGIGTVGAIVGTVLTGFVLISHVRVSAILVGLGVLLGVAAAAFELRRRGPAVGLLAVGGALLAGGTAGLVPSGCEVETTYHCATVEAAGSSTGGRLLVLDGLRHSFVDLDDPTYLEFSYTRAYASAIDAMFPGDGALRAHHLGAGGVTMPRWLAATRPGSTSVVSEIDGGVVQLDRDDLGLRTGPALQVRVEDGRLGMRDVDAGSLDLVVGDAFGGVSVPWHLTTLEMLDEVHRALDGDGVYVLNLIDHGRLRLARAEARTLQERWPHVAVLGAPAPTSTSSPTSANEVEGGNLVMVASERPLDVDALRAQLDRHQVGWTVLSGSTLDRWAGEAPVLTDDYAPVDQLLTTRAGA</sequence>
<keyword evidence="2" id="KW-0812">Transmembrane</keyword>
<evidence type="ECO:0000313" key="4">
    <source>
        <dbReference type="Proteomes" id="UP000067689"/>
    </source>
</evidence>
<dbReference type="Gene3D" id="1.20.1250.20">
    <property type="entry name" value="MFS general substrate transporter like domains"/>
    <property type="match status" value="1"/>
</dbReference>
<name>A0A0U4BDJ4_9ACTN</name>
<dbReference type="NCBIfam" id="NF037959">
    <property type="entry name" value="MFS_SpdSyn"/>
    <property type="match status" value="1"/>
</dbReference>
<feature type="transmembrane region" description="Helical" evidence="2">
    <location>
        <begin position="87"/>
        <end position="109"/>
    </location>
</feature>
<protein>
    <submittedName>
        <fullName evidence="3">Spermidine synthase</fullName>
    </submittedName>
</protein>
<evidence type="ECO:0000256" key="2">
    <source>
        <dbReference type="SAM" id="Phobius"/>
    </source>
</evidence>
<feature type="transmembrane region" description="Helical" evidence="2">
    <location>
        <begin position="21"/>
        <end position="46"/>
    </location>
</feature>
<keyword evidence="2" id="KW-1133">Transmembrane helix</keyword>
<keyword evidence="2" id="KW-0472">Membrane</keyword>
<keyword evidence="1" id="KW-0620">Polyamine biosynthesis</keyword>
<dbReference type="STRING" id="2041.AERYTH_01455"/>
<dbReference type="OrthoDB" id="8221452at2"/>
<dbReference type="GO" id="GO:0006596">
    <property type="term" value="P:polyamine biosynthetic process"/>
    <property type="evidence" value="ECO:0007669"/>
    <property type="project" value="UniProtKB-KW"/>
</dbReference>
<dbReference type="InterPro" id="IPR029063">
    <property type="entry name" value="SAM-dependent_MTases_sf"/>
</dbReference>
<feature type="transmembrane region" description="Helical" evidence="2">
    <location>
        <begin position="183"/>
        <end position="202"/>
    </location>
</feature>
<accession>A0A0U4BDJ4</accession>
<dbReference type="EMBL" id="CP011502">
    <property type="protein sequence ID" value="ALX03457.1"/>
    <property type="molecule type" value="Genomic_DNA"/>
</dbReference>
<reference evidence="3 4" key="1">
    <citation type="journal article" date="1991" name="Int. J. Syst. Bacteriol.">
        <title>Description of the erythromycin-producing bacterium Arthrobacter sp. strain NRRL B-3381 as Aeromicrobium erythreum gen. nov., sp. nov.</title>
        <authorList>
            <person name="Miller E.S."/>
            <person name="Woese C.R."/>
            <person name="Brenner S."/>
        </authorList>
    </citation>
    <scope>NUCLEOTIDE SEQUENCE [LARGE SCALE GENOMIC DNA]</scope>
    <source>
        <strain evidence="3 4">AR18</strain>
    </source>
</reference>
<dbReference type="PANTHER" id="PTHR43317">
    <property type="entry name" value="THERMOSPERMINE SYNTHASE ACAULIS5"/>
    <property type="match status" value="1"/>
</dbReference>
<feature type="transmembrane region" description="Helical" evidence="2">
    <location>
        <begin position="115"/>
        <end position="136"/>
    </location>
</feature>
<dbReference type="PANTHER" id="PTHR43317:SF1">
    <property type="entry name" value="THERMOSPERMINE SYNTHASE ACAULIS5"/>
    <property type="match status" value="1"/>
</dbReference>
<evidence type="ECO:0000256" key="1">
    <source>
        <dbReference type="ARBA" id="ARBA00023115"/>
    </source>
</evidence>
<evidence type="ECO:0000313" key="3">
    <source>
        <dbReference type="EMBL" id="ALX03457.1"/>
    </source>
</evidence>
<dbReference type="SUPFAM" id="SSF103473">
    <property type="entry name" value="MFS general substrate transporter"/>
    <property type="match status" value="1"/>
</dbReference>
<dbReference type="KEGG" id="aer:AERYTH_01455"/>
<dbReference type="Gene3D" id="3.40.50.150">
    <property type="entry name" value="Vaccinia Virus protein VP39"/>
    <property type="match status" value="1"/>
</dbReference>
<dbReference type="Proteomes" id="UP000067689">
    <property type="component" value="Chromosome"/>
</dbReference>
<proteinExistence type="predicted"/>
<keyword evidence="4" id="KW-1185">Reference proteome</keyword>